<gene>
    <name evidence="1" type="ORF">N3K66_006236</name>
</gene>
<reference evidence="1" key="1">
    <citation type="submission" date="2022-10" db="EMBL/GenBank/DDBJ databases">
        <title>Complete Genome of Trichothecium roseum strain YXFP-22015, a Plant Pathogen Isolated from Citrus.</title>
        <authorList>
            <person name="Wang Y."/>
            <person name="Zhu L."/>
        </authorList>
    </citation>
    <scope>NUCLEOTIDE SEQUENCE</scope>
    <source>
        <strain evidence="1">YXFP-22015</strain>
    </source>
</reference>
<protein>
    <submittedName>
        <fullName evidence="1">Uncharacterized protein</fullName>
    </submittedName>
</protein>
<keyword evidence="2" id="KW-1185">Reference proteome</keyword>
<dbReference type="Proteomes" id="UP001163324">
    <property type="component" value="Chromosome 5"/>
</dbReference>
<evidence type="ECO:0000313" key="1">
    <source>
        <dbReference type="EMBL" id="KAI9899775.1"/>
    </source>
</evidence>
<accession>A0ACC0V1X7</accession>
<organism evidence="1 2">
    <name type="scientific">Trichothecium roseum</name>
    <dbReference type="NCBI Taxonomy" id="47278"/>
    <lineage>
        <taxon>Eukaryota</taxon>
        <taxon>Fungi</taxon>
        <taxon>Dikarya</taxon>
        <taxon>Ascomycota</taxon>
        <taxon>Pezizomycotina</taxon>
        <taxon>Sordariomycetes</taxon>
        <taxon>Hypocreomycetidae</taxon>
        <taxon>Hypocreales</taxon>
        <taxon>Hypocreales incertae sedis</taxon>
        <taxon>Trichothecium</taxon>
    </lineage>
</organism>
<dbReference type="EMBL" id="CM047944">
    <property type="protein sequence ID" value="KAI9899775.1"/>
    <property type="molecule type" value="Genomic_DNA"/>
</dbReference>
<name>A0ACC0V1X7_9HYPO</name>
<proteinExistence type="predicted"/>
<comment type="caution">
    <text evidence="1">The sequence shown here is derived from an EMBL/GenBank/DDBJ whole genome shotgun (WGS) entry which is preliminary data.</text>
</comment>
<evidence type="ECO:0000313" key="2">
    <source>
        <dbReference type="Proteomes" id="UP001163324"/>
    </source>
</evidence>
<sequence>MAFPCFPSRSHQGYWDEFSLKGLEVKVKSPKKVAVKAPPSPPPSTTTTTTATKGRGALEGVSEKDDGRRRRSNDKIKHDAGGGGSSKPAKIPPYFWGEGFRGRFRRFLSRHASRAPRRSPFPTYAGYAEARSLIGQGAVADLEFLCRQASNFVTQVFEDADESSWSHSVDGRRATLTTTATATTATTASVQLRLSPELEQWKENQRQAGKVLPPKGAGLSQASDETVEILGVRDWPEALKTNNALFGCGIASLLMGAADAPTMFSNYVTDMAFYYEHGYNYVFPALEPLLQKAIEDPFARRTFQGRERRDAVRVGKEYIQGKIALERQHKAGLTNLSARMDRRTAQVLSLSESSLLGMAAEAAARGFDPASVMADLVFSSPGTDVVDVGCDLINSEVMNSFLNTADVTDAGVVSEEVLRRVYDAHAAHGARMLTRRWHEPVARMCAALYTWHIHNDRHLFFRRAVLGWPKARKAPVVPQREADFDEVFDARYRTTGFSRPLDPAYSCNGEDTCNHVLDHLRRHAGGGSDRKGGEPLLSELWEWLVTLPLAYVRAGEVDDEREKELVEGSRVRMAKLFARGKVVEMVWLVAHASHHAWQVNFLFEAAMFGSILDSGKLAGKLDRAEE</sequence>